<reference evidence="1" key="1">
    <citation type="submission" date="2013-10" db="EMBL/GenBank/DDBJ databases">
        <title>Antibiotic resistance diversity of beta-lactamase producers in the General Hospital Vienna.</title>
        <authorList>
            <person name="Barisic I."/>
            <person name="Mitteregger D."/>
            <person name="Hirschl A.M."/>
            <person name="Noehammer C."/>
            <person name="Wiesinger-Mayr H."/>
        </authorList>
    </citation>
    <scope>NUCLEOTIDE SEQUENCE [LARGE SCALE GENOMIC DNA]</scope>
    <source>
        <strain evidence="1">IS43</strain>
    </source>
</reference>
<protein>
    <submittedName>
        <fullName evidence="1">Uncharacterized protein</fullName>
    </submittedName>
</protein>
<proteinExistence type="predicted"/>
<dbReference type="AlphaFoldDB" id="W1DU15"/>
<dbReference type="EMBL" id="CBWK010000778">
    <property type="protein sequence ID" value="CDL12292.1"/>
    <property type="molecule type" value="Genomic_DNA"/>
</dbReference>
<name>W1DU15_KLEPN</name>
<comment type="caution">
    <text evidence="1">The sequence shown here is derived from an EMBL/GenBank/DDBJ whole genome shotgun (WGS) entry which is preliminary data.</text>
</comment>
<keyword evidence="2" id="KW-1185">Reference proteome</keyword>
<evidence type="ECO:0000313" key="1">
    <source>
        <dbReference type="EMBL" id="CDL12292.1"/>
    </source>
</evidence>
<organism evidence="1 2">
    <name type="scientific">Klebsiella pneumoniae IS43</name>
    <dbReference type="NCBI Taxonomy" id="1432552"/>
    <lineage>
        <taxon>Bacteria</taxon>
        <taxon>Pseudomonadati</taxon>
        <taxon>Pseudomonadota</taxon>
        <taxon>Gammaproteobacteria</taxon>
        <taxon>Enterobacterales</taxon>
        <taxon>Enterobacteriaceae</taxon>
        <taxon>Klebsiella/Raoultella group</taxon>
        <taxon>Klebsiella</taxon>
        <taxon>Klebsiella pneumoniae complex</taxon>
    </lineage>
</organism>
<evidence type="ECO:0000313" key="2">
    <source>
        <dbReference type="Proteomes" id="UP000019183"/>
    </source>
</evidence>
<accession>W1DU15</accession>
<sequence length="77" mass="8237">MGGSHGHGRKVGAEQEGLAILQDDIAIADVGFACTQGFDLPALQGETSLVFIFDKVFVTGAFYSAQWWLIQVCGLFS</sequence>
<dbReference type="Proteomes" id="UP000019183">
    <property type="component" value="Unassembled WGS sequence"/>
</dbReference>